<dbReference type="Proteomes" id="UP000095286">
    <property type="component" value="Unplaced"/>
</dbReference>
<name>A0AC35UHN5_9BILA</name>
<accession>A0AC35UHN5</accession>
<evidence type="ECO:0000313" key="1">
    <source>
        <dbReference type="Proteomes" id="UP000095286"/>
    </source>
</evidence>
<dbReference type="WBParaSite" id="RSKR_0001107200.1">
    <property type="protein sequence ID" value="RSKR_0001107200.1"/>
    <property type="gene ID" value="RSKR_0001107200"/>
</dbReference>
<reference evidence="2" key="1">
    <citation type="submission" date="2016-11" db="UniProtKB">
        <authorList>
            <consortium name="WormBaseParasite"/>
        </authorList>
    </citation>
    <scope>IDENTIFICATION</scope>
    <source>
        <strain evidence="2">KR3021</strain>
    </source>
</reference>
<evidence type="ECO:0000313" key="2">
    <source>
        <dbReference type="WBParaSite" id="RSKR_0001107200.1"/>
    </source>
</evidence>
<protein>
    <submittedName>
        <fullName evidence="2">Cyclic nucleotide-binding domain-containing protein</fullName>
    </submittedName>
</protein>
<sequence length="702" mass="80784">MGASVDLEGGDGVVQGMEKEQGLGQVSKYGQFVYVLLLVKNWQKKVLQKRISTILFNHPKPPTIQDQMCAKIFKNQEKVSRSLVDIGSALSVSNSFSGKLEVVLSIFTIDTTGSLYYYWCCLVAIASFYNLIFMVINIYKEFADIFFEQWLSANFICDGIYAVDFLLNFRIEFLDNGLLITDRKELFYHYLLTRQCLHDFLKIIPVDYLFTFVWPQSASIIALTRVNRILMSHKILEFYDKLEMVTSYPLIVRLLRLVTLNFVIFHWVGCIYFWISTIYGYEEADLEDWVFSSVKINNPLVPNCDARFPVKSKCYMHESAWMAANRHLTISSLNSYYALKTHSIEFNNLVKKYLLCYYWSSLTLVTLGEQASPRYTPQTIFETLVTIVGVCVFAAILGNVGNMVTSSNAVKTKYNEQLDNCKQYMRFRHVDFHLQKKVCSWFDYMWVSNCAKVDEDTIADFLPDRLYGQLAIHNHMETMTKVPLFKDCEDGLLYEIILRLKQVVFSPGDYICKKGDIGKEMYVVHEGCLEVVSEDGKVVFFTINKGSVIGELALLNIPGSLKGNKRTASIRSVGYSQLYSLTKEQLWECIHEFPNAKETLIEKGKEILRKDKFLIENVVDDGFEMCQSVEETFTLLQKQCGKIKEELDGYTTSFNESTKSVKKRLTSLERNFSLNKQTFKTSGKKFSTITTDNCDILVIEEL</sequence>
<organism evidence="1 2">
    <name type="scientific">Rhabditophanes sp. KR3021</name>
    <dbReference type="NCBI Taxonomy" id="114890"/>
    <lineage>
        <taxon>Eukaryota</taxon>
        <taxon>Metazoa</taxon>
        <taxon>Ecdysozoa</taxon>
        <taxon>Nematoda</taxon>
        <taxon>Chromadorea</taxon>
        <taxon>Rhabditida</taxon>
        <taxon>Tylenchina</taxon>
        <taxon>Panagrolaimomorpha</taxon>
        <taxon>Strongyloidoidea</taxon>
        <taxon>Alloionematidae</taxon>
        <taxon>Rhabditophanes</taxon>
    </lineage>
</organism>
<proteinExistence type="predicted"/>